<feature type="non-terminal residue" evidence="2">
    <location>
        <position position="1"/>
    </location>
</feature>
<gene>
    <name evidence="2" type="ORF">RhiirA5_437964</name>
</gene>
<keyword evidence="1" id="KW-1133">Transmembrane helix</keyword>
<keyword evidence="1" id="KW-0472">Membrane</keyword>
<feature type="transmembrane region" description="Helical" evidence="1">
    <location>
        <begin position="7"/>
        <end position="30"/>
    </location>
</feature>
<evidence type="ECO:0000313" key="2">
    <source>
        <dbReference type="EMBL" id="PKB94827.1"/>
    </source>
</evidence>
<name>A0A2N0NJS5_9GLOM</name>
<dbReference type="EMBL" id="LLXJ01005503">
    <property type="protein sequence ID" value="PKB94827.1"/>
    <property type="molecule type" value="Genomic_DNA"/>
</dbReference>
<dbReference type="AlphaFoldDB" id="A0A2N0NJS5"/>
<reference evidence="2 3" key="2">
    <citation type="submission" date="2017-09" db="EMBL/GenBank/DDBJ databases">
        <title>Extensive intraspecific genome diversity in a model arbuscular mycorrhizal fungus.</title>
        <authorList>
            <person name="Chen E.C."/>
            <person name="Morin E."/>
            <person name="Beaudet D."/>
            <person name="Noel J."/>
            <person name="Ndikumana S."/>
            <person name="Charron P."/>
            <person name="St-Onge C."/>
            <person name="Giorgi J."/>
            <person name="Grigoriev I.V."/>
            <person name="Roux C."/>
            <person name="Martin F.M."/>
            <person name="Corradi N."/>
        </authorList>
    </citation>
    <scope>NUCLEOTIDE SEQUENCE [LARGE SCALE GENOMIC DNA]</scope>
    <source>
        <strain evidence="2 3">A5</strain>
    </source>
</reference>
<accession>A0A2N0NJS5</accession>
<dbReference type="VEuPathDB" id="FungiDB:RhiirA1_487096"/>
<proteinExistence type="predicted"/>
<evidence type="ECO:0000256" key="1">
    <source>
        <dbReference type="SAM" id="Phobius"/>
    </source>
</evidence>
<dbReference type="Proteomes" id="UP000232722">
    <property type="component" value="Unassembled WGS sequence"/>
</dbReference>
<comment type="caution">
    <text evidence="2">The sequence shown here is derived from an EMBL/GenBank/DDBJ whole genome shotgun (WGS) entry which is preliminary data.</text>
</comment>
<protein>
    <submittedName>
        <fullName evidence="2">Uncharacterized protein</fullName>
    </submittedName>
</protein>
<organism evidence="2 3">
    <name type="scientific">Rhizophagus irregularis</name>
    <dbReference type="NCBI Taxonomy" id="588596"/>
    <lineage>
        <taxon>Eukaryota</taxon>
        <taxon>Fungi</taxon>
        <taxon>Fungi incertae sedis</taxon>
        <taxon>Mucoromycota</taxon>
        <taxon>Glomeromycotina</taxon>
        <taxon>Glomeromycetes</taxon>
        <taxon>Glomerales</taxon>
        <taxon>Glomeraceae</taxon>
        <taxon>Rhizophagus</taxon>
    </lineage>
</organism>
<reference evidence="2 3" key="1">
    <citation type="submission" date="2016-04" db="EMBL/GenBank/DDBJ databases">
        <title>Genome analyses suggest a sexual origin of heterokaryosis in a supposedly ancient asexual fungus.</title>
        <authorList>
            <person name="Ropars J."/>
            <person name="Sedzielewska K."/>
            <person name="Noel J."/>
            <person name="Charron P."/>
            <person name="Farinelli L."/>
            <person name="Marton T."/>
            <person name="Kruger M."/>
            <person name="Pelin A."/>
            <person name="Brachmann A."/>
            <person name="Corradi N."/>
        </authorList>
    </citation>
    <scope>NUCLEOTIDE SEQUENCE [LARGE SCALE GENOMIC DNA]</scope>
    <source>
        <strain evidence="2 3">A5</strain>
    </source>
</reference>
<keyword evidence="1" id="KW-0812">Transmembrane</keyword>
<evidence type="ECO:0000313" key="3">
    <source>
        <dbReference type="Proteomes" id="UP000232722"/>
    </source>
</evidence>
<sequence>KASNGSRILIFISTFQLYLLNLTKIIILGIDSMHVSSLNSILTTSVWDISKIGLCNKSRSGMILE</sequence>